<evidence type="ECO:0000313" key="7">
    <source>
        <dbReference type="Proteomes" id="UP000663879"/>
    </source>
</evidence>
<dbReference type="InterPro" id="IPR012337">
    <property type="entry name" value="RNaseH-like_sf"/>
</dbReference>
<dbReference type="GO" id="GO:0008270">
    <property type="term" value="F:zinc ion binding"/>
    <property type="evidence" value="ECO:0007669"/>
    <property type="project" value="UniProtKB-KW"/>
</dbReference>
<accession>A0A814KA42</accession>
<evidence type="ECO:0000256" key="5">
    <source>
        <dbReference type="ARBA" id="ARBA00023242"/>
    </source>
</evidence>
<dbReference type="AlphaFoldDB" id="A0A814KA42"/>
<reference evidence="6" key="1">
    <citation type="submission" date="2021-02" db="EMBL/GenBank/DDBJ databases">
        <authorList>
            <person name="Nowell W R."/>
        </authorList>
    </citation>
    <scope>NUCLEOTIDE SEQUENCE</scope>
    <source>
        <strain evidence="6">Ploen Becks lab</strain>
    </source>
</reference>
<keyword evidence="3" id="KW-0863">Zinc-finger</keyword>
<protein>
    <submittedName>
        <fullName evidence="6">Uncharacterized protein</fullName>
    </submittedName>
</protein>
<dbReference type="PANTHER" id="PTHR46481:SF10">
    <property type="entry name" value="ZINC FINGER BED DOMAIN-CONTAINING PROTEIN 39"/>
    <property type="match status" value="1"/>
</dbReference>
<feature type="non-terminal residue" evidence="6">
    <location>
        <position position="1"/>
    </location>
</feature>
<evidence type="ECO:0000256" key="1">
    <source>
        <dbReference type="ARBA" id="ARBA00004123"/>
    </source>
</evidence>
<keyword evidence="4" id="KW-0862">Zinc</keyword>
<gene>
    <name evidence="6" type="ORF">OXX778_LOCUS18770</name>
</gene>
<proteinExistence type="predicted"/>
<evidence type="ECO:0000256" key="2">
    <source>
        <dbReference type="ARBA" id="ARBA00022723"/>
    </source>
</evidence>
<organism evidence="6 7">
    <name type="scientific">Brachionus calyciflorus</name>
    <dbReference type="NCBI Taxonomy" id="104777"/>
    <lineage>
        <taxon>Eukaryota</taxon>
        <taxon>Metazoa</taxon>
        <taxon>Spiralia</taxon>
        <taxon>Gnathifera</taxon>
        <taxon>Rotifera</taxon>
        <taxon>Eurotatoria</taxon>
        <taxon>Monogononta</taxon>
        <taxon>Pseudotrocha</taxon>
        <taxon>Ploima</taxon>
        <taxon>Brachionidae</taxon>
        <taxon>Brachionus</taxon>
    </lineage>
</organism>
<sequence length="153" mass="17471">ITVDTWTSCQNYNYIGVTCYYLENFSFKSFAIGFNSMVGSHSSENLKESIVEILDKLGLRNKIFSTVSDNAPNMRRTNVELALDHEPVKSIGHVFQLIVKNLIDKQDETFRNNDGQLEDDQPLKTYDFVGRILSKCRGIVSSFNYSTQLKDIL</sequence>
<keyword evidence="5" id="KW-0539">Nucleus</keyword>
<evidence type="ECO:0000256" key="3">
    <source>
        <dbReference type="ARBA" id="ARBA00022771"/>
    </source>
</evidence>
<dbReference type="Proteomes" id="UP000663879">
    <property type="component" value="Unassembled WGS sequence"/>
</dbReference>
<dbReference type="InterPro" id="IPR052035">
    <property type="entry name" value="ZnF_BED_domain_contain"/>
</dbReference>
<keyword evidence="2" id="KW-0479">Metal-binding</keyword>
<name>A0A814KA42_9BILA</name>
<dbReference type="PANTHER" id="PTHR46481">
    <property type="entry name" value="ZINC FINGER BED DOMAIN-CONTAINING PROTEIN 4"/>
    <property type="match status" value="1"/>
</dbReference>
<dbReference type="GO" id="GO:0005634">
    <property type="term" value="C:nucleus"/>
    <property type="evidence" value="ECO:0007669"/>
    <property type="project" value="UniProtKB-SubCell"/>
</dbReference>
<comment type="subcellular location">
    <subcellularLocation>
        <location evidence="1">Nucleus</location>
    </subcellularLocation>
</comment>
<keyword evidence="7" id="KW-1185">Reference proteome</keyword>
<dbReference type="OrthoDB" id="1607513at2759"/>
<dbReference type="EMBL" id="CAJNOC010005342">
    <property type="protein sequence ID" value="CAF1049828.1"/>
    <property type="molecule type" value="Genomic_DNA"/>
</dbReference>
<evidence type="ECO:0000256" key="4">
    <source>
        <dbReference type="ARBA" id="ARBA00022833"/>
    </source>
</evidence>
<dbReference type="SUPFAM" id="SSF53098">
    <property type="entry name" value="Ribonuclease H-like"/>
    <property type="match status" value="1"/>
</dbReference>
<evidence type="ECO:0000313" key="6">
    <source>
        <dbReference type="EMBL" id="CAF1049828.1"/>
    </source>
</evidence>
<comment type="caution">
    <text evidence="6">The sequence shown here is derived from an EMBL/GenBank/DDBJ whole genome shotgun (WGS) entry which is preliminary data.</text>
</comment>